<dbReference type="InterPro" id="IPR029063">
    <property type="entry name" value="SAM-dependent_MTases_sf"/>
</dbReference>
<gene>
    <name evidence="2" type="ORF">S06H3_19234</name>
</gene>
<evidence type="ECO:0000313" key="2">
    <source>
        <dbReference type="EMBL" id="GAI04483.1"/>
    </source>
</evidence>
<dbReference type="InterPro" id="IPR041698">
    <property type="entry name" value="Methyltransf_25"/>
</dbReference>
<organism evidence="2">
    <name type="scientific">marine sediment metagenome</name>
    <dbReference type="NCBI Taxonomy" id="412755"/>
    <lineage>
        <taxon>unclassified sequences</taxon>
        <taxon>metagenomes</taxon>
        <taxon>ecological metagenomes</taxon>
    </lineage>
</organism>
<comment type="caution">
    <text evidence="2">The sequence shown here is derived from an EMBL/GenBank/DDBJ whole genome shotgun (WGS) entry which is preliminary data.</text>
</comment>
<proteinExistence type="predicted"/>
<dbReference type="Gene3D" id="3.40.50.150">
    <property type="entry name" value="Vaccinia Virus protein VP39"/>
    <property type="match status" value="1"/>
</dbReference>
<name>X1KCX0_9ZZZZ</name>
<dbReference type="CDD" id="cd02440">
    <property type="entry name" value="AdoMet_MTases"/>
    <property type="match status" value="1"/>
</dbReference>
<protein>
    <recommendedName>
        <fullName evidence="1">Methyltransferase domain-containing protein</fullName>
    </recommendedName>
</protein>
<feature type="domain" description="Methyltransferase" evidence="1">
    <location>
        <begin position="57"/>
        <end position="134"/>
    </location>
</feature>
<reference evidence="2" key="1">
    <citation type="journal article" date="2014" name="Front. Microbiol.">
        <title>High frequency of phylogenetically diverse reductive dehalogenase-homologous genes in deep subseafloor sedimentary metagenomes.</title>
        <authorList>
            <person name="Kawai M."/>
            <person name="Futagami T."/>
            <person name="Toyoda A."/>
            <person name="Takaki Y."/>
            <person name="Nishi S."/>
            <person name="Hori S."/>
            <person name="Arai W."/>
            <person name="Tsubouchi T."/>
            <person name="Morono Y."/>
            <person name="Uchiyama I."/>
            <person name="Ito T."/>
            <person name="Fujiyama A."/>
            <person name="Inagaki F."/>
            <person name="Takami H."/>
        </authorList>
    </citation>
    <scope>NUCLEOTIDE SEQUENCE</scope>
    <source>
        <strain evidence="2">Expedition CK06-06</strain>
    </source>
</reference>
<evidence type="ECO:0000259" key="1">
    <source>
        <dbReference type="Pfam" id="PF13649"/>
    </source>
</evidence>
<sequence length="237" mass="27431">AYGHELLDYLNGITGSEIVERDDGYIEVSVDNKFYFTDYKDWTPHERKAIRYARGRVLDVGCGAGRCLLYLQQRGLEVMGIDVSPLAVKVCKKRGIKNVRVLSITQVSSKLGFFDSILMFGGSFGLFGCPERAKWQLKRFHKITSERGRIIALSCDPYRAVSQESKQYRKFNKKRGRMPGQFRFRIRYKKYVTPWIDWLVVSKKEMAGVLKGTGWKIKKFFDADKSPVYIAIIEKER</sequence>
<dbReference type="EMBL" id="BARV01009826">
    <property type="protein sequence ID" value="GAI04483.1"/>
    <property type="molecule type" value="Genomic_DNA"/>
</dbReference>
<feature type="non-terminal residue" evidence="2">
    <location>
        <position position="1"/>
    </location>
</feature>
<dbReference type="AlphaFoldDB" id="X1KCX0"/>
<dbReference type="Pfam" id="PF13649">
    <property type="entry name" value="Methyltransf_25"/>
    <property type="match status" value="1"/>
</dbReference>
<accession>X1KCX0</accession>
<dbReference type="SUPFAM" id="SSF53335">
    <property type="entry name" value="S-adenosyl-L-methionine-dependent methyltransferases"/>
    <property type="match status" value="1"/>
</dbReference>